<feature type="domain" description="AAA-ATPase-like" evidence="1">
    <location>
        <begin position="1"/>
        <end position="52"/>
    </location>
</feature>
<evidence type="ECO:0000259" key="1">
    <source>
        <dbReference type="Pfam" id="PF09820"/>
    </source>
</evidence>
<sequence>MDKTMLIKEFLNQKPLVSLFTRPRRFGKTLNMDMFRVFFEISDEDTSRFFSDKGDRQN</sequence>
<proteinExistence type="predicted"/>
<dbReference type="PANTHER" id="PTHR34825">
    <property type="entry name" value="CONSERVED PROTEIN, WITH A WEAK D-GALACTARATE DEHYDRATASE/ALTRONATE HYDROLASE DOMAIN"/>
    <property type="match status" value="1"/>
</dbReference>
<dbReference type="PANTHER" id="PTHR34825:SF1">
    <property type="entry name" value="AAA-ATPASE-LIKE DOMAIN-CONTAINING PROTEIN"/>
    <property type="match status" value="1"/>
</dbReference>
<dbReference type="Pfam" id="PF09820">
    <property type="entry name" value="AAA-ATPase_like"/>
    <property type="match status" value="1"/>
</dbReference>
<name>A0ABV1HWT7_9FIRM</name>
<dbReference type="Proteomes" id="UP001470288">
    <property type="component" value="Unassembled WGS sequence"/>
</dbReference>
<protein>
    <submittedName>
        <fullName evidence="2">AAA family ATPase</fullName>
    </submittedName>
</protein>
<reference evidence="2 3" key="1">
    <citation type="submission" date="2024-03" db="EMBL/GenBank/DDBJ databases">
        <title>Human intestinal bacterial collection.</title>
        <authorList>
            <person name="Pauvert C."/>
            <person name="Hitch T.C.A."/>
            <person name="Clavel T."/>
        </authorList>
    </citation>
    <scope>NUCLEOTIDE SEQUENCE [LARGE SCALE GENOMIC DNA]</scope>
    <source>
        <strain evidence="2 3">CLA-AA-H78B</strain>
    </source>
</reference>
<gene>
    <name evidence="2" type="ORF">WMO62_00900</name>
</gene>
<comment type="caution">
    <text evidence="2">The sequence shown here is derived from an EMBL/GenBank/DDBJ whole genome shotgun (WGS) entry which is preliminary data.</text>
</comment>
<dbReference type="EMBL" id="JBBMFC010000001">
    <property type="protein sequence ID" value="MEQ2577398.1"/>
    <property type="molecule type" value="Genomic_DNA"/>
</dbReference>
<evidence type="ECO:0000313" key="3">
    <source>
        <dbReference type="Proteomes" id="UP001470288"/>
    </source>
</evidence>
<accession>A0ABV1HWT7</accession>
<evidence type="ECO:0000313" key="2">
    <source>
        <dbReference type="EMBL" id="MEQ2577398.1"/>
    </source>
</evidence>
<keyword evidence="3" id="KW-1185">Reference proteome</keyword>
<dbReference type="InterPro" id="IPR018631">
    <property type="entry name" value="AAA-ATPase-like_dom"/>
</dbReference>
<organism evidence="2 3">
    <name type="scientific">Hominiventricola aquisgranensis</name>
    <dbReference type="NCBI Taxonomy" id="3133164"/>
    <lineage>
        <taxon>Bacteria</taxon>
        <taxon>Bacillati</taxon>
        <taxon>Bacillota</taxon>
        <taxon>Clostridia</taxon>
        <taxon>Lachnospirales</taxon>
        <taxon>Lachnospiraceae</taxon>
        <taxon>Hominiventricola</taxon>
    </lineage>
</organism>
<dbReference type="RefSeq" id="WP_349143495.1">
    <property type="nucleotide sequence ID" value="NZ_JBBMFC010000001.1"/>
</dbReference>